<dbReference type="PANTHER" id="PTHR10827">
    <property type="entry name" value="RETICULOCALBIN"/>
    <property type="match status" value="1"/>
</dbReference>
<dbReference type="Proteomes" id="UP000242715">
    <property type="component" value="Unassembled WGS sequence"/>
</dbReference>
<dbReference type="OrthoDB" id="293868at2759"/>
<keyword evidence="1" id="KW-0106">Calcium</keyword>
<feature type="signal peptide" evidence="2">
    <location>
        <begin position="1"/>
        <end position="27"/>
    </location>
</feature>
<dbReference type="Gene3D" id="1.10.238.10">
    <property type="entry name" value="EF-hand"/>
    <property type="match status" value="1"/>
</dbReference>
<protein>
    <recommendedName>
        <fullName evidence="3">EF-hand domain-containing protein</fullName>
    </recommendedName>
</protein>
<dbReference type="PROSITE" id="PS00018">
    <property type="entry name" value="EF_HAND_1"/>
    <property type="match status" value="3"/>
</dbReference>
<dbReference type="GO" id="GO:0005509">
    <property type="term" value="F:calcium ion binding"/>
    <property type="evidence" value="ECO:0007669"/>
    <property type="project" value="InterPro"/>
</dbReference>
<gene>
    <name evidence="4" type="ORF">TSUD_358000</name>
</gene>
<evidence type="ECO:0000256" key="1">
    <source>
        <dbReference type="ARBA" id="ARBA00022837"/>
    </source>
</evidence>
<keyword evidence="2" id="KW-0732">Signal</keyword>
<reference evidence="5" key="1">
    <citation type="journal article" date="2017" name="Front. Plant Sci.">
        <title>Climate Clever Clovers: New Paradigm to Reduce the Environmental Footprint of Ruminants by Breeding Low Methanogenic Forages Utilizing Haplotype Variation.</title>
        <authorList>
            <person name="Kaur P."/>
            <person name="Appels R."/>
            <person name="Bayer P.E."/>
            <person name="Keeble-Gagnere G."/>
            <person name="Wang J."/>
            <person name="Hirakawa H."/>
            <person name="Shirasawa K."/>
            <person name="Vercoe P."/>
            <person name="Stefanova K."/>
            <person name="Durmic Z."/>
            <person name="Nichols P."/>
            <person name="Revell C."/>
            <person name="Isobe S.N."/>
            <person name="Edwards D."/>
            <person name="Erskine W."/>
        </authorList>
    </citation>
    <scope>NUCLEOTIDE SEQUENCE [LARGE SCALE GENOMIC DNA]</scope>
    <source>
        <strain evidence="5">cv. Daliak</strain>
    </source>
</reference>
<dbReference type="PANTHER" id="PTHR10827:SF101">
    <property type="entry name" value="CALCIUM-BINDING EF HAND FAMILY PROTEIN"/>
    <property type="match status" value="1"/>
</dbReference>
<evidence type="ECO:0000256" key="2">
    <source>
        <dbReference type="SAM" id="SignalP"/>
    </source>
</evidence>
<dbReference type="GO" id="GO:0005783">
    <property type="term" value="C:endoplasmic reticulum"/>
    <property type="evidence" value="ECO:0007669"/>
    <property type="project" value="TreeGrafter"/>
</dbReference>
<dbReference type="Pfam" id="PF13202">
    <property type="entry name" value="EF-hand_5"/>
    <property type="match status" value="1"/>
</dbReference>
<sequence length="234" mass="27092">MKPIFVYAIVTIVVLFLLSRSPNKTEPDQIHNSQPTENTAAELEVEDEFDLKEKIVQIFPQIDVDPTDQFVSVHELTQWNLHHHTQREMVIYDKDHDGFVSFSDLPTSTTTTDDDSLGYDMRLLEQEHFNASDADGDGLLNLAELNDFLHSANSNNPKLQQWLCKEEVRESDMDRDGKVSFREFFLRLFDLVRKYDEENCNDPHHSDDSMDASAKLLFSQLDKDCDGYLPFLFP</sequence>
<proteinExistence type="predicted"/>
<feature type="chain" id="PRO_5016410353" description="EF-hand domain-containing protein" evidence="2">
    <location>
        <begin position="28"/>
        <end position="234"/>
    </location>
</feature>
<organism evidence="4 5">
    <name type="scientific">Trifolium subterraneum</name>
    <name type="common">Subterranean clover</name>
    <dbReference type="NCBI Taxonomy" id="3900"/>
    <lineage>
        <taxon>Eukaryota</taxon>
        <taxon>Viridiplantae</taxon>
        <taxon>Streptophyta</taxon>
        <taxon>Embryophyta</taxon>
        <taxon>Tracheophyta</taxon>
        <taxon>Spermatophyta</taxon>
        <taxon>Magnoliopsida</taxon>
        <taxon>eudicotyledons</taxon>
        <taxon>Gunneridae</taxon>
        <taxon>Pentapetalae</taxon>
        <taxon>rosids</taxon>
        <taxon>fabids</taxon>
        <taxon>Fabales</taxon>
        <taxon>Fabaceae</taxon>
        <taxon>Papilionoideae</taxon>
        <taxon>50 kb inversion clade</taxon>
        <taxon>NPAAA clade</taxon>
        <taxon>Hologalegina</taxon>
        <taxon>IRL clade</taxon>
        <taxon>Trifolieae</taxon>
        <taxon>Trifolium</taxon>
    </lineage>
</organism>
<feature type="domain" description="EF-hand" evidence="3">
    <location>
        <begin position="126"/>
        <end position="155"/>
    </location>
</feature>
<dbReference type="AlphaFoldDB" id="A0A2Z6MHI8"/>
<dbReference type="EMBL" id="DF973483">
    <property type="protein sequence ID" value="GAU32116.1"/>
    <property type="molecule type" value="Genomic_DNA"/>
</dbReference>
<name>A0A2Z6MHI8_TRISU</name>
<dbReference type="Pfam" id="PF13833">
    <property type="entry name" value="EF-hand_8"/>
    <property type="match status" value="1"/>
</dbReference>
<evidence type="ECO:0000313" key="4">
    <source>
        <dbReference type="EMBL" id="GAU32116.1"/>
    </source>
</evidence>
<keyword evidence="5" id="KW-1185">Reference proteome</keyword>
<evidence type="ECO:0000259" key="3">
    <source>
        <dbReference type="PROSITE" id="PS50222"/>
    </source>
</evidence>
<dbReference type="PROSITE" id="PS50222">
    <property type="entry name" value="EF_HAND_2"/>
    <property type="match status" value="1"/>
</dbReference>
<dbReference type="InterPro" id="IPR002048">
    <property type="entry name" value="EF_hand_dom"/>
</dbReference>
<accession>A0A2Z6MHI8</accession>
<dbReference type="InterPro" id="IPR018247">
    <property type="entry name" value="EF_Hand_1_Ca_BS"/>
</dbReference>
<evidence type="ECO:0000313" key="5">
    <source>
        <dbReference type="Proteomes" id="UP000242715"/>
    </source>
</evidence>
<dbReference type="InterPro" id="IPR011992">
    <property type="entry name" value="EF-hand-dom_pair"/>
</dbReference>
<dbReference type="SUPFAM" id="SSF47473">
    <property type="entry name" value="EF-hand"/>
    <property type="match status" value="1"/>
</dbReference>